<name>A0A158IZP8_CABCO</name>
<dbReference type="Proteomes" id="UP000054740">
    <property type="component" value="Unassembled WGS sequence"/>
</dbReference>
<protein>
    <submittedName>
        <fullName evidence="2">Group 1 family glycosyl transferase</fullName>
    </submittedName>
</protein>
<evidence type="ECO:0000259" key="1">
    <source>
        <dbReference type="Pfam" id="PF13439"/>
    </source>
</evidence>
<reference evidence="3" key="1">
    <citation type="submission" date="2016-01" db="EMBL/GenBank/DDBJ databases">
        <authorList>
            <person name="Peeters C."/>
        </authorList>
    </citation>
    <scope>NUCLEOTIDE SEQUENCE [LARGE SCALE GENOMIC DNA]</scope>
</reference>
<dbReference type="AlphaFoldDB" id="A0A158IZP8"/>
<dbReference type="PANTHER" id="PTHR12526:SF630">
    <property type="entry name" value="GLYCOSYLTRANSFERASE"/>
    <property type="match status" value="1"/>
</dbReference>
<organism evidence="2 3">
    <name type="scientific">Caballeronia cordobensis</name>
    <name type="common">Burkholderia cordobensis</name>
    <dbReference type="NCBI Taxonomy" id="1353886"/>
    <lineage>
        <taxon>Bacteria</taxon>
        <taxon>Pseudomonadati</taxon>
        <taxon>Pseudomonadota</taxon>
        <taxon>Betaproteobacteria</taxon>
        <taxon>Burkholderiales</taxon>
        <taxon>Burkholderiaceae</taxon>
        <taxon>Caballeronia</taxon>
    </lineage>
</organism>
<dbReference type="RefSeq" id="WP_053570868.1">
    <property type="nucleotide sequence ID" value="NZ_FCNY02000017.1"/>
</dbReference>
<dbReference type="SUPFAM" id="SSF53756">
    <property type="entry name" value="UDP-Glycosyltransferase/glycogen phosphorylase"/>
    <property type="match status" value="1"/>
</dbReference>
<accession>A0A158IZP8</accession>
<evidence type="ECO:0000313" key="2">
    <source>
        <dbReference type="EMBL" id="SAL61589.1"/>
    </source>
</evidence>
<evidence type="ECO:0000313" key="3">
    <source>
        <dbReference type="Proteomes" id="UP000054740"/>
    </source>
</evidence>
<dbReference type="InterPro" id="IPR028098">
    <property type="entry name" value="Glyco_trans_4-like_N"/>
</dbReference>
<dbReference type="GO" id="GO:0016757">
    <property type="term" value="F:glycosyltransferase activity"/>
    <property type="evidence" value="ECO:0007669"/>
    <property type="project" value="UniProtKB-ARBA"/>
</dbReference>
<gene>
    <name evidence="2" type="ORF">AWB70_05595</name>
</gene>
<dbReference type="CDD" id="cd03807">
    <property type="entry name" value="GT4_WbnK-like"/>
    <property type="match status" value="1"/>
</dbReference>
<feature type="domain" description="Glycosyltransferase subfamily 4-like N-terminal" evidence="1">
    <location>
        <begin position="13"/>
        <end position="176"/>
    </location>
</feature>
<proteinExistence type="predicted"/>
<sequence>MKLLHVIVALNADGAERMLQRLIESHIEDPRFRHVVCSLTTTGKVGEELAARGVDVRSLGMKSPLGFARALWRLVQLIREVRPDIIQTWMYHADFLGGLAGRLAAHKRIVWGVRTTDVRSGGSRVTVLLRKLCAWLSYSVPQAIVCAAEASRRAHVSVGYDASRMMVVPNGFDVARLCATPEQRLAIREQCGFDDRTIVVGILGRFHPVKDHESFVRAAGLIAARHPDVRFMMVGRDLDANNRELAGWIAQTGFASRFVLLGERRDVPACLSAMDVFCLSSRTEGFPNVVGEAMAMALPCVVTDVGDAAMLVANTGVVVPKENADALAAGLSRVIDMKPDERLRLGQMARARIHAEFTMMRARERFEDIYLRLVQEK</sequence>
<dbReference type="EMBL" id="FCNY02000017">
    <property type="protein sequence ID" value="SAL61589.1"/>
    <property type="molecule type" value="Genomic_DNA"/>
</dbReference>
<dbReference type="PANTHER" id="PTHR12526">
    <property type="entry name" value="GLYCOSYLTRANSFERASE"/>
    <property type="match status" value="1"/>
</dbReference>
<dbReference type="Pfam" id="PF13439">
    <property type="entry name" value="Glyco_transf_4"/>
    <property type="match status" value="1"/>
</dbReference>
<keyword evidence="3" id="KW-1185">Reference proteome</keyword>
<dbReference type="Gene3D" id="3.40.50.2000">
    <property type="entry name" value="Glycogen Phosphorylase B"/>
    <property type="match status" value="2"/>
</dbReference>
<dbReference type="Pfam" id="PF13692">
    <property type="entry name" value="Glyco_trans_1_4"/>
    <property type="match status" value="1"/>
</dbReference>
<keyword evidence="2" id="KW-0808">Transferase</keyword>